<dbReference type="HOGENOM" id="CLU_2162195_0_0_1"/>
<name>G7LF73_MEDTR</name>
<evidence type="ECO:0000256" key="2">
    <source>
        <dbReference type="ARBA" id="ARBA00023180"/>
    </source>
</evidence>
<dbReference type="InterPro" id="IPR001087">
    <property type="entry name" value="GDSL"/>
</dbReference>
<evidence type="ECO:0000256" key="1">
    <source>
        <dbReference type="ARBA" id="ARBA00008668"/>
    </source>
</evidence>
<dbReference type="Pfam" id="PF00657">
    <property type="entry name" value="Lipase_GDSL"/>
    <property type="match status" value="1"/>
</dbReference>
<evidence type="ECO:0000313" key="4">
    <source>
        <dbReference type="EnsemblPlants" id="AET01431"/>
    </source>
</evidence>
<keyword evidence="2" id="KW-0325">Glycoprotein</keyword>
<evidence type="ECO:0000313" key="5">
    <source>
        <dbReference type="Proteomes" id="UP000002051"/>
    </source>
</evidence>
<keyword evidence="5" id="KW-1185">Reference proteome</keyword>
<accession>G7LF73</accession>
<dbReference type="PaxDb" id="3880-AET01431"/>
<gene>
    <name evidence="3" type="ordered locus">MTR_8g012460</name>
</gene>
<evidence type="ECO:0000313" key="3">
    <source>
        <dbReference type="EMBL" id="AET01431.2"/>
    </source>
</evidence>
<dbReference type="EnsemblPlants" id="AET01431">
    <property type="protein sequence ID" value="AET01431"/>
    <property type="gene ID" value="MTR_8g012460"/>
</dbReference>
<reference evidence="3 5" key="1">
    <citation type="journal article" date="2011" name="Nature">
        <title>The Medicago genome provides insight into the evolution of rhizobial symbioses.</title>
        <authorList>
            <person name="Young N.D."/>
            <person name="Debelle F."/>
            <person name="Oldroyd G.E."/>
            <person name="Geurts R."/>
            <person name="Cannon S.B."/>
            <person name="Udvardi M.K."/>
            <person name="Benedito V.A."/>
            <person name="Mayer K.F."/>
            <person name="Gouzy J."/>
            <person name="Schoof H."/>
            <person name="Van de Peer Y."/>
            <person name="Proost S."/>
            <person name="Cook D.R."/>
            <person name="Meyers B.C."/>
            <person name="Spannagl M."/>
            <person name="Cheung F."/>
            <person name="De Mita S."/>
            <person name="Krishnakumar V."/>
            <person name="Gundlach H."/>
            <person name="Zhou S."/>
            <person name="Mudge J."/>
            <person name="Bharti A.K."/>
            <person name="Murray J.D."/>
            <person name="Naoumkina M.A."/>
            <person name="Rosen B."/>
            <person name="Silverstein K.A."/>
            <person name="Tang H."/>
            <person name="Rombauts S."/>
            <person name="Zhao P.X."/>
            <person name="Zhou P."/>
            <person name="Barbe V."/>
            <person name="Bardou P."/>
            <person name="Bechner M."/>
            <person name="Bellec A."/>
            <person name="Berger A."/>
            <person name="Berges H."/>
            <person name="Bidwell S."/>
            <person name="Bisseling T."/>
            <person name="Choisne N."/>
            <person name="Couloux A."/>
            <person name="Denny R."/>
            <person name="Deshpande S."/>
            <person name="Dai X."/>
            <person name="Doyle J.J."/>
            <person name="Dudez A.M."/>
            <person name="Farmer A.D."/>
            <person name="Fouteau S."/>
            <person name="Franken C."/>
            <person name="Gibelin C."/>
            <person name="Gish J."/>
            <person name="Goldstein S."/>
            <person name="Gonzalez A.J."/>
            <person name="Green P.J."/>
            <person name="Hallab A."/>
            <person name="Hartog M."/>
            <person name="Hua A."/>
            <person name="Humphray S.J."/>
            <person name="Jeong D.H."/>
            <person name="Jing Y."/>
            <person name="Jocker A."/>
            <person name="Kenton S.M."/>
            <person name="Kim D.J."/>
            <person name="Klee K."/>
            <person name="Lai H."/>
            <person name="Lang C."/>
            <person name="Lin S."/>
            <person name="Macmil S.L."/>
            <person name="Magdelenat G."/>
            <person name="Matthews L."/>
            <person name="McCorrison J."/>
            <person name="Monaghan E.L."/>
            <person name="Mun J.H."/>
            <person name="Najar F.Z."/>
            <person name="Nicholson C."/>
            <person name="Noirot C."/>
            <person name="O'Bleness M."/>
            <person name="Paule C.R."/>
            <person name="Poulain J."/>
            <person name="Prion F."/>
            <person name="Qin B."/>
            <person name="Qu C."/>
            <person name="Retzel E.F."/>
            <person name="Riddle C."/>
            <person name="Sallet E."/>
            <person name="Samain S."/>
            <person name="Samson N."/>
            <person name="Sanders I."/>
            <person name="Saurat O."/>
            <person name="Scarpelli C."/>
            <person name="Schiex T."/>
            <person name="Segurens B."/>
            <person name="Severin A.J."/>
            <person name="Sherrier D.J."/>
            <person name="Shi R."/>
            <person name="Sims S."/>
            <person name="Singer S.R."/>
            <person name="Sinharoy S."/>
            <person name="Sterck L."/>
            <person name="Viollet A."/>
            <person name="Wang B.B."/>
            <person name="Wang K."/>
            <person name="Wang M."/>
            <person name="Wang X."/>
            <person name="Warfsmann J."/>
            <person name="Weissenbach J."/>
            <person name="White D.D."/>
            <person name="White J.D."/>
            <person name="Wiley G.B."/>
            <person name="Wincker P."/>
            <person name="Xing Y."/>
            <person name="Yang L."/>
            <person name="Yao Z."/>
            <person name="Ying F."/>
            <person name="Zhai J."/>
            <person name="Zhou L."/>
            <person name="Zuber A."/>
            <person name="Denarie J."/>
            <person name="Dixon R.A."/>
            <person name="May G.D."/>
            <person name="Schwartz D.C."/>
            <person name="Rogers J."/>
            <person name="Quetier F."/>
            <person name="Town C.D."/>
            <person name="Roe B.A."/>
        </authorList>
    </citation>
    <scope>NUCLEOTIDE SEQUENCE [LARGE SCALE GENOMIC DNA]</scope>
    <source>
        <strain evidence="3">A17</strain>
        <strain evidence="4 5">cv. Jemalong A17</strain>
    </source>
</reference>
<comment type="similarity">
    <text evidence="1">Belongs to the 'GDSL' lipolytic enzyme family.</text>
</comment>
<dbReference type="PANTHER" id="PTHR22835">
    <property type="entry name" value="ZINC FINGER FYVE DOMAIN CONTAINING PROTEIN"/>
    <property type="match status" value="1"/>
</dbReference>
<dbReference type="PANTHER" id="PTHR22835:SF555">
    <property type="entry name" value="GDSL-LIKE LIPASE_ACYLHYDROLASE"/>
    <property type="match status" value="1"/>
</dbReference>
<dbReference type="STRING" id="3880.G7LF73"/>
<reference evidence="3 5" key="2">
    <citation type="journal article" date="2014" name="BMC Genomics">
        <title>An improved genome release (version Mt4.0) for the model legume Medicago truncatula.</title>
        <authorList>
            <person name="Tang H."/>
            <person name="Krishnakumar V."/>
            <person name="Bidwell S."/>
            <person name="Rosen B."/>
            <person name="Chan A."/>
            <person name="Zhou S."/>
            <person name="Gentzbittel L."/>
            <person name="Childs K.L."/>
            <person name="Yandell M."/>
            <person name="Gundlach H."/>
            <person name="Mayer K.F."/>
            <person name="Schwartz D.C."/>
            <person name="Town C.D."/>
        </authorList>
    </citation>
    <scope>GENOME REANNOTATION</scope>
    <source>
        <strain evidence="4 5">cv. Jemalong A17</strain>
    </source>
</reference>
<dbReference type="eggNOG" id="ENOG502QQSM">
    <property type="taxonomic scope" value="Eukaryota"/>
</dbReference>
<dbReference type="AlphaFoldDB" id="G7LF73"/>
<dbReference type="GO" id="GO:0016788">
    <property type="term" value="F:hydrolase activity, acting on ester bonds"/>
    <property type="evidence" value="ECO:0007669"/>
    <property type="project" value="InterPro"/>
</dbReference>
<accession>A0A0C3XWP2</accession>
<dbReference type="Proteomes" id="UP000002051">
    <property type="component" value="Chromosome 8"/>
</dbReference>
<protein>
    <submittedName>
        <fullName evidence="3">GDSL esterase/lipase plant-like protein, putative</fullName>
    </submittedName>
</protein>
<organism evidence="3 5">
    <name type="scientific">Medicago truncatula</name>
    <name type="common">Barrel medic</name>
    <name type="synonym">Medicago tribuloides</name>
    <dbReference type="NCBI Taxonomy" id="3880"/>
    <lineage>
        <taxon>Eukaryota</taxon>
        <taxon>Viridiplantae</taxon>
        <taxon>Streptophyta</taxon>
        <taxon>Embryophyta</taxon>
        <taxon>Tracheophyta</taxon>
        <taxon>Spermatophyta</taxon>
        <taxon>Magnoliopsida</taxon>
        <taxon>eudicotyledons</taxon>
        <taxon>Gunneridae</taxon>
        <taxon>Pentapetalae</taxon>
        <taxon>rosids</taxon>
        <taxon>fabids</taxon>
        <taxon>Fabales</taxon>
        <taxon>Fabaceae</taxon>
        <taxon>Papilionoideae</taxon>
        <taxon>50 kb inversion clade</taxon>
        <taxon>NPAAA clade</taxon>
        <taxon>Hologalegina</taxon>
        <taxon>IRL clade</taxon>
        <taxon>Trifolieae</taxon>
        <taxon>Medicago</taxon>
    </lineage>
</organism>
<proteinExistence type="inferred from homology"/>
<dbReference type="EMBL" id="CM001224">
    <property type="protein sequence ID" value="AET01431.2"/>
    <property type="molecule type" value="Genomic_DNA"/>
</dbReference>
<sequence>MLVEEDDDFNIIFCLVIHQPYIFTLTVISLINRTLEYGEKSSEEQVRRSIPDILSQFSQAVQIHNERARVFSIHNTGPIGCLPYDNIYYPHKKGNLDANGCFKPHNELAQE</sequence>
<reference evidence="4" key="3">
    <citation type="submission" date="2015-04" db="UniProtKB">
        <authorList>
            <consortium name="EnsemblPlants"/>
        </authorList>
    </citation>
    <scope>IDENTIFICATION</scope>
    <source>
        <strain evidence="4">cv. Jemalong A17</strain>
    </source>
</reference>